<feature type="region of interest" description="Disordered" evidence="2">
    <location>
        <begin position="296"/>
        <end position="324"/>
    </location>
</feature>
<proteinExistence type="inferred from homology"/>
<dbReference type="PANTHER" id="PTHR12949:SF0">
    <property type="entry name" value="DNA-DIRECTED RNA POLYMERASE III SUBUNIT RPC3"/>
    <property type="match status" value="1"/>
</dbReference>
<comment type="subunit">
    <text evidence="1">Component of the RNA polymerase III (Pol III) complex consisting of 17 subunits.</text>
</comment>
<name>A0A086KFC7_TOXGO</name>
<evidence type="ECO:0000256" key="1">
    <source>
        <dbReference type="RuleBase" id="RU367076"/>
    </source>
</evidence>
<dbReference type="Gene3D" id="1.10.10.10">
    <property type="entry name" value="Winged helix-like DNA-binding domain superfamily/Winged helix DNA-binding domain"/>
    <property type="match status" value="2"/>
</dbReference>
<dbReference type="PANTHER" id="PTHR12949">
    <property type="entry name" value="RNA POLYMERASE III DNA DIRECTED -RELATED"/>
    <property type="match status" value="1"/>
</dbReference>
<comment type="caution">
    <text evidence="3">The sequence shown here is derived from an EMBL/GenBank/DDBJ whole genome shotgun (WGS) entry which is preliminary data.</text>
</comment>
<accession>A0A086KFC7</accession>
<keyword evidence="1" id="KW-0539">Nucleus</keyword>
<protein>
    <recommendedName>
        <fullName evidence="1">DNA-directed RNA polymerase III subunit RPC3</fullName>
        <shortName evidence="1">RNA polymerase III subunit C3</shortName>
    </recommendedName>
</protein>
<dbReference type="OrthoDB" id="347558at2759"/>
<organism evidence="3 4">
    <name type="scientific">Toxoplasma gondii p89</name>
    <dbReference type="NCBI Taxonomy" id="943119"/>
    <lineage>
        <taxon>Eukaryota</taxon>
        <taxon>Sar</taxon>
        <taxon>Alveolata</taxon>
        <taxon>Apicomplexa</taxon>
        <taxon>Conoidasida</taxon>
        <taxon>Coccidia</taxon>
        <taxon>Eucoccidiorida</taxon>
        <taxon>Eimeriorina</taxon>
        <taxon>Sarcocystidae</taxon>
        <taxon>Toxoplasma</taxon>
    </lineage>
</organism>
<feature type="region of interest" description="Disordered" evidence="2">
    <location>
        <begin position="188"/>
        <end position="224"/>
    </location>
</feature>
<dbReference type="GO" id="GO:0003697">
    <property type="term" value="F:single-stranded DNA binding"/>
    <property type="evidence" value="ECO:0007669"/>
    <property type="project" value="UniProtKB-UniRule"/>
</dbReference>
<evidence type="ECO:0000313" key="4">
    <source>
        <dbReference type="Proteomes" id="UP000028828"/>
    </source>
</evidence>
<feature type="region of interest" description="Disordered" evidence="2">
    <location>
        <begin position="114"/>
        <end position="171"/>
    </location>
</feature>
<keyword evidence="1 3" id="KW-0240">DNA-directed RNA polymerase</keyword>
<comment type="function">
    <text evidence="1">DNA-dependent RNA polymerase catalyzes the transcription of DNA into RNA using the four ribonucleoside triphosphates as substrates. Specific core component of RNA polymerase III which synthesizes small RNAs, such as 5S rRNA and tRNAs.</text>
</comment>
<feature type="compositionally biased region" description="Low complexity" evidence="2">
    <location>
        <begin position="386"/>
        <end position="395"/>
    </location>
</feature>
<gene>
    <name evidence="3" type="ORF">TGP89_224590</name>
</gene>
<dbReference type="AlphaFoldDB" id="A0A086KFC7"/>
<feature type="region of interest" description="Disordered" evidence="2">
    <location>
        <begin position="358"/>
        <end position="420"/>
    </location>
</feature>
<dbReference type="GO" id="GO:0005666">
    <property type="term" value="C:RNA polymerase III complex"/>
    <property type="evidence" value="ECO:0007669"/>
    <property type="project" value="UniProtKB-UniRule"/>
</dbReference>
<keyword evidence="1" id="KW-0804">Transcription</keyword>
<reference evidence="3 4" key="1">
    <citation type="submission" date="2014-03" db="EMBL/GenBank/DDBJ databases">
        <authorList>
            <person name="Sibley D."/>
            <person name="Venepally P."/>
            <person name="Karamycheva S."/>
            <person name="Hadjithomas M."/>
            <person name="Khan A."/>
            <person name="Brunk B."/>
            <person name="Roos D."/>
            <person name="Caler E."/>
            <person name="Lorenzi H."/>
        </authorList>
    </citation>
    <scope>NUCLEOTIDE SEQUENCE [LARGE SCALE GENOMIC DNA]</scope>
    <source>
        <strain evidence="4">p89</strain>
    </source>
</reference>
<feature type="compositionally biased region" description="Low complexity" evidence="2">
    <location>
        <begin position="213"/>
        <end position="224"/>
    </location>
</feature>
<dbReference type="InterPro" id="IPR039748">
    <property type="entry name" value="RPC3"/>
</dbReference>
<evidence type="ECO:0000256" key="2">
    <source>
        <dbReference type="SAM" id="MobiDB-lite"/>
    </source>
</evidence>
<feature type="compositionally biased region" description="Basic and acidic residues" evidence="2">
    <location>
        <begin position="202"/>
        <end position="212"/>
    </location>
</feature>
<dbReference type="VEuPathDB" id="ToxoDB:TGP89_224590"/>
<evidence type="ECO:0000313" key="3">
    <source>
        <dbReference type="EMBL" id="KFG43095.1"/>
    </source>
</evidence>
<dbReference type="InterPro" id="IPR036388">
    <property type="entry name" value="WH-like_DNA-bd_sf"/>
</dbReference>
<dbReference type="EMBL" id="AEYI02000970">
    <property type="protein sequence ID" value="KFG43095.1"/>
    <property type="molecule type" value="Genomic_DNA"/>
</dbReference>
<comment type="similarity">
    <text evidence="1">Belongs to the eukaryotic RPC3/POLR3C RNA polymerase subunit family.</text>
</comment>
<comment type="subcellular location">
    <subcellularLocation>
        <location evidence="1">Nucleus</location>
    </subcellularLocation>
</comment>
<dbReference type="Proteomes" id="UP000028828">
    <property type="component" value="Unassembled WGS sequence"/>
</dbReference>
<sequence>MFRYEVQFACLLLEDAFGPVVSTCARLLLLHGSLTILELRDLFLAVPSASGVSPPLSRCSRNAAAFASGCGRPSTHAGQDVYPLVRNALLVLLQHNLLLVTPIDGQGAPSLRAAPQAAGFPGDTGKGGRRASVSAVSVQKPPPGKPTRETGKATKPGDPKSETGSESPCLFAPDEGLEVREAETPDLASAETNLHGPTLRLGDLRNGDKGARPADGPGAAAPQPHGTIRYSLDLDEVLVRLRYTRFAVHVQQTWGFACRVILLQVMRAGRQCIREAVQSALEDPYTHFDISAVSGGSGLSGDAEDDAAGARKGPGGVSAPADRQGAKPLTDLVLRRAFLQLISSSILIQAEPPLHLSPGVLDDQGQGDLRGGGAVAKSHGRKRGRAAAGGAAGKQQKTRDNRGADGFGNASEGEDGMGNEQASALGVPAYLLNLLGAQGQASTGRPSHNFASLDELGDSSLSAIPALRDTPGSKGSSALLEQQATYTKQQRQVEKQLLERLEEQRVPFRVNTQLLTLALCKQVAESFILARVGDNRLARATVRALLDAGVELLHGEQGPGRRHQTQTLQAEQEATQQGKARLNFLCKWIKFDAVEQAVKANLEKLGVKKEAMQKAQLIRLLEALAKHPDRFLQATLHDGQSMYKLNWEELRAVLRRRLLYDAVVARCGEKAGRVWSLMACKHSFMVERSSPFWDDQTVADMALLPPQGARKIFYLLAKEGFARFHESDRLSASATQLSNKHALVVTISSDAAVLQVLQNFYHMALNLLERKCAEAARLLQLQTKGQSLSPEEVLQLRKREAAEDILEAHLLAMSEPLMILRDL</sequence>
<feature type="compositionally biased region" description="Basic and acidic residues" evidence="2">
    <location>
        <begin position="146"/>
        <end position="163"/>
    </location>
</feature>